<dbReference type="EMBL" id="CAJNOK010002902">
    <property type="protein sequence ID" value="CAF0879589.1"/>
    <property type="molecule type" value="Genomic_DNA"/>
</dbReference>
<dbReference type="EMBL" id="CAJNOQ010004606">
    <property type="protein sequence ID" value="CAF1066564.1"/>
    <property type="molecule type" value="Genomic_DNA"/>
</dbReference>
<dbReference type="Proteomes" id="UP000681722">
    <property type="component" value="Unassembled WGS sequence"/>
</dbReference>
<accession>A0A814LQV9</accession>
<name>A0A814LQV9_9BILA</name>
<dbReference type="EMBL" id="CAJOBA010002903">
    <property type="protein sequence ID" value="CAF3663451.1"/>
    <property type="molecule type" value="Genomic_DNA"/>
</dbReference>
<proteinExistence type="predicted"/>
<dbReference type="EMBL" id="CAJOBC010004606">
    <property type="protein sequence ID" value="CAF3834167.1"/>
    <property type="molecule type" value="Genomic_DNA"/>
</dbReference>
<evidence type="ECO:0000313" key="2">
    <source>
        <dbReference type="EMBL" id="CAF1066564.1"/>
    </source>
</evidence>
<evidence type="ECO:0000313" key="1">
    <source>
        <dbReference type="EMBL" id="CAF0879589.1"/>
    </source>
</evidence>
<organism evidence="2 5">
    <name type="scientific">Didymodactylos carnosus</name>
    <dbReference type="NCBI Taxonomy" id="1234261"/>
    <lineage>
        <taxon>Eukaryota</taxon>
        <taxon>Metazoa</taxon>
        <taxon>Spiralia</taxon>
        <taxon>Gnathifera</taxon>
        <taxon>Rotifera</taxon>
        <taxon>Eurotatoria</taxon>
        <taxon>Bdelloidea</taxon>
        <taxon>Philodinida</taxon>
        <taxon>Philodinidae</taxon>
        <taxon>Didymodactylos</taxon>
    </lineage>
</organism>
<reference evidence="2" key="1">
    <citation type="submission" date="2021-02" db="EMBL/GenBank/DDBJ databases">
        <authorList>
            <person name="Nowell W R."/>
        </authorList>
    </citation>
    <scope>NUCLEOTIDE SEQUENCE</scope>
</reference>
<evidence type="ECO:0000313" key="3">
    <source>
        <dbReference type="EMBL" id="CAF3663451.1"/>
    </source>
</evidence>
<gene>
    <name evidence="2" type="ORF">GPM918_LOCUS17054</name>
    <name evidence="1" type="ORF">OVA965_LOCUS8550</name>
    <name evidence="4" type="ORF">SRO942_LOCUS17053</name>
    <name evidence="3" type="ORF">TMI583_LOCUS8546</name>
</gene>
<dbReference type="Proteomes" id="UP000682733">
    <property type="component" value="Unassembled WGS sequence"/>
</dbReference>
<evidence type="ECO:0000313" key="4">
    <source>
        <dbReference type="EMBL" id="CAF3834167.1"/>
    </source>
</evidence>
<dbReference type="AlphaFoldDB" id="A0A814LQV9"/>
<dbReference type="Proteomes" id="UP000677228">
    <property type="component" value="Unassembled WGS sequence"/>
</dbReference>
<keyword evidence="5" id="KW-1185">Reference proteome</keyword>
<evidence type="ECO:0000313" key="5">
    <source>
        <dbReference type="Proteomes" id="UP000663829"/>
    </source>
</evidence>
<dbReference type="Proteomes" id="UP000663829">
    <property type="component" value="Unassembled WGS sequence"/>
</dbReference>
<comment type="caution">
    <text evidence="2">The sequence shown here is derived from an EMBL/GenBank/DDBJ whole genome shotgun (WGS) entry which is preliminary data.</text>
</comment>
<protein>
    <submittedName>
        <fullName evidence="2">Uncharacterized protein</fullName>
    </submittedName>
</protein>
<sequence>MTDYKRLIQHDELEMANDLLDSKEDENIVLIWFDDHIDDEIKDLMIRTNYGDKNNNVVCYDRQHVIVLIKMNKKKSY</sequence>